<feature type="compositionally biased region" description="Basic residues" evidence="1">
    <location>
        <begin position="821"/>
        <end position="831"/>
    </location>
</feature>
<dbReference type="Pfam" id="PF01553">
    <property type="entry name" value="Acyltransferase"/>
    <property type="match status" value="1"/>
</dbReference>
<dbReference type="CDD" id="cd07992">
    <property type="entry name" value="LPLAT_AAK14816-like"/>
    <property type="match status" value="1"/>
</dbReference>
<feature type="region of interest" description="Disordered" evidence="1">
    <location>
        <begin position="766"/>
        <end position="831"/>
    </location>
</feature>
<dbReference type="GO" id="GO:0016287">
    <property type="term" value="F:glycerone-phosphate O-acyltransferase activity"/>
    <property type="evidence" value="ECO:0007669"/>
    <property type="project" value="TreeGrafter"/>
</dbReference>
<dbReference type="InterPro" id="IPR052744">
    <property type="entry name" value="GPAT/DAPAT"/>
</dbReference>
<keyword evidence="2" id="KW-0812">Transmembrane</keyword>
<accession>A0A9P0QP04</accession>
<keyword evidence="2" id="KW-0472">Membrane</keyword>
<gene>
    <name evidence="4" type="ORF">CLIB1423_08S00474</name>
</gene>
<evidence type="ECO:0000256" key="1">
    <source>
        <dbReference type="SAM" id="MobiDB-lite"/>
    </source>
</evidence>
<feature type="compositionally biased region" description="Polar residues" evidence="1">
    <location>
        <begin position="772"/>
        <end position="802"/>
    </location>
</feature>
<feature type="transmembrane region" description="Helical" evidence="2">
    <location>
        <begin position="436"/>
        <end position="456"/>
    </location>
</feature>
<comment type="caution">
    <text evidence="4">The sequence shown here is derived from an EMBL/GenBank/DDBJ whole genome shotgun (WGS) entry which is preliminary data.</text>
</comment>
<dbReference type="EMBL" id="CAKXYY010000008">
    <property type="protein sequence ID" value="CAH2352760.1"/>
    <property type="molecule type" value="Genomic_DNA"/>
</dbReference>
<feature type="transmembrane region" description="Helical" evidence="2">
    <location>
        <begin position="522"/>
        <end position="544"/>
    </location>
</feature>
<feature type="transmembrane region" description="Helical" evidence="2">
    <location>
        <begin position="487"/>
        <end position="510"/>
    </location>
</feature>
<feature type="compositionally biased region" description="Basic and acidic residues" evidence="1">
    <location>
        <begin position="643"/>
        <end position="663"/>
    </location>
</feature>
<evidence type="ECO:0000313" key="5">
    <source>
        <dbReference type="Proteomes" id="UP000837801"/>
    </source>
</evidence>
<evidence type="ECO:0000259" key="3">
    <source>
        <dbReference type="SMART" id="SM00563"/>
    </source>
</evidence>
<sequence length="831" mass="94178">MDVKESESKTPTETPAPIEKRKSKADDFVYKPFEWYRLVVYDFFLWCFSVIFDCFFREIRPRGAFRLPRSGPVIFVGAPHANQFVDPIILMNQVKREANRRISFLIAAKSYKQRVIGHLAACELSIPVVRPQDCLAYGKGKIYVSFEEGADQCIVHGRGTQFTKECMVHGIIALPQSLGASEVLEITSDTQLRIRKEFKNSEQVRKLLQNGTTYKKADKIDQKNVYKLVFEHLSHGNCLGIFPEGGSHDRTDLLPLKAGVAIMALGAMENDPNCNVKIVPCGMNYFNAHKFRSRAVVEFGNPIEISSELVKKYKNPETNREAVKDLLDIITTGLKAVTVTCDDYETLMVVQAARRLYAGNFAQYLPLPLIVEMNRRLVLGYQTYQNEPKVQAIKAKILKYNEMLKQLYLPDHHVEDTKESDKIRVLPILIFRVLKLMLLTVLSLPGATLFSPVFLFSKMVSIQKAKTALANSTVKIKANDVVATWKILISMGFAPLVYSFYATIGTWYYYKSESLWLSYLSRLNLVSLWITLYCCGVAVTYAALITGEQGMDLFKSIRPLYLSITSGESLKELKTFRKDLSEDITELVNTFGPELFPNDFNLLEMKDQLKVKDGVDYIDSDEEEERKTQDLRNRRMMRRKSEKRAAKIAKEREEKENKGERIGADSASGASIPIENTTESGLSLEDKHSSHSSSVSDGISLMNSDNSLTNIPMFSDYQLHMNAKNPDFEVSPMSNVQSTVSMADDFNFKMNNSSNRLSSVRLGDTHNHHINSHLSSGTGTPTLSRKSSSSQIELNFGNLNRQSPKKDRIRLSDKIRNKVREGRKKMSNKDE</sequence>
<dbReference type="GO" id="GO:0008654">
    <property type="term" value="P:phospholipid biosynthetic process"/>
    <property type="evidence" value="ECO:0007669"/>
    <property type="project" value="TreeGrafter"/>
</dbReference>
<feature type="domain" description="Phospholipid/glycerol acyltransferase" evidence="3">
    <location>
        <begin position="73"/>
        <end position="286"/>
    </location>
</feature>
<dbReference type="InterPro" id="IPR002123">
    <property type="entry name" value="Plipid/glycerol_acylTrfase"/>
</dbReference>
<dbReference type="SMART" id="SM00563">
    <property type="entry name" value="PlsC"/>
    <property type="match status" value="1"/>
</dbReference>
<dbReference type="OrthoDB" id="2427554at2759"/>
<dbReference type="GO" id="GO:0004366">
    <property type="term" value="F:glycerol-3-phosphate O-acyltransferase activity"/>
    <property type="evidence" value="ECO:0007669"/>
    <property type="project" value="TreeGrafter"/>
</dbReference>
<dbReference type="PANTHER" id="PTHR31605:SF0">
    <property type="entry name" value="GLYCEROL-3-PHOSPHATE O-ACYLTRANSFERASE 1"/>
    <property type="match status" value="1"/>
</dbReference>
<evidence type="ECO:0000313" key="4">
    <source>
        <dbReference type="EMBL" id="CAH2352760.1"/>
    </source>
</evidence>
<keyword evidence="2" id="KW-1133">Transmembrane helix</keyword>
<reference evidence="4" key="1">
    <citation type="submission" date="2022-03" db="EMBL/GenBank/DDBJ databases">
        <authorList>
            <person name="Legras J.-L."/>
            <person name="Devillers H."/>
            <person name="Grondin C."/>
        </authorList>
    </citation>
    <scope>NUCLEOTIDE SEQUENCE</scope>
    <source>
        <strain evidence="4">CLIB 1423</strain>
    </source>
</reference>
<dbReference type="PANTHER" id="PTHR31605">
    <property type="entry name" value="GLYCEROL-3-PHOSPHATE O-ACYLTRANSFERASE 1"/>
    <property type="match status" value="1"/>
</dbReference>
<protein>
    <submittedName>
        <fullName evidence="4">Glycerol-3-phosphate O-acyltransferase 1</fullName>
    </submittedName>
</protein>
<name>A0A9P0QP04_9ASCO</name>
<keyword evidence="5" id="KW-1185">Reference proteome</keyword>
<feature type="compositionally biased region" description="Basic and acidic residues" evidence="1">
    <location>
        <begin position="804"/>
        <end position="820"/>
    </location>
</feature>
<dbReference type="Proteomes" id="UP000837801">
    <property type="component" value="Unassembled WGS sequence"/>
</dbReference>
<feature type="transmembrane region" description="Helical" evidence="2">
    <location>
        <begin position="35"/>
        <end position="56"/>
    </location>
</feature>
<feature type="region of interest" description="Disordered" evidence="1">
    <location>
        <begin position="620"/>
        <end position="674"/>
    </location>
</feature>
<dbReference type="AlphaFoldDB" id="A0A9P0QP04"/>
<evidence type="ECO:0000256" key="2">
    <source>
        <dbReference type="SAM" id="Phobius"/>
    </source>
</evidence>
<organism evidence="4 5">
    <name type="scientific">[Candida] railenensis</name>
    <dbReference type="NCBI Taxonomy" id="45579"/>
    <lineage>
        <taxon>Eukaryota</taxon>
        <taxon>Fungi</taxon>
        <taxon>Dikarya</taxon>
        <taxon>Ascomycota</taxon>
        <taxon>Saccharomycotina</taxon>
        <taxon>Pichiomycetes</taxon>
        <taxon>Debaryomycetaceae</taxon>
        <taxon>Kurtzmaniella</taxon>
    </lineage>
</organism>
<dbReference type="SUPFAM" id="SSF69593">
    <property type="entry name" value="Glycerol-3-phosphate (1)-acyltransferase"/>
    <property type="match status" value="1"/>
</dbReference>
<proteinExistence type="predicted"/>